<evidence type="ECO:0000259" key="1">
    <source>
        <dbReference type="Pfam" id="PF13480"/>
    </source>
</evidence>
<proteinExistence type="predicted"/>
<protein>
    <recommendedName>
        <fullName evidence="1">BioF2-like acetyltransferase domain-containing protein</fullName>
    </recommendedName>
</protein>
<dbReference type="Pfam" id="PF13480">
    <property type="entry name" value="Acetyltransf_6"/>
    <property type="match status" value="1"/>
</dbReference>
<dbReference type="InterPro" id="IPR016181">
    <property type="entry name" value="Acyl_CoA_acyltransferase"/>
</dbReference>
<feature type="domain" description="BioF2-like acetyltransferase" evidence="1">
    <location>
        <begin position="119"/>
        <end position="255"/>
    </location>
</feature>
<dbReference type="InterPro" id="IPR038740">
    <property type="entry name" value="BioF2-like_GNAT_dom"/>
</dbReference>
<dbReference type="Proteomes" id="UP001499951">
    <property type="component" value="Unassembled WGS sequence"/>
</dbReference>
<reference evidence="2 3" key="1">
    <citation type="journal article" date="2019" name="Int. J. Syst. Evol. Microbiol.">
        <title>The Global Catalogue of Microorganisms (GCM) 10K type strain sequencing project: providing services to taxonomists for standard genome sequencing and annotation.</title>
        <authorList>
            <consortium name="The Broad Institute Genomics Platform"/>
            <consortium name="The Broad Institute Genome Sequencing Center for Infectious Disease"/>
            <person name="Wu L."/>
            <person name="Ma J."/>
        </authorList>
    </citation>
    <scope>NUCLEOTIDE SEQUENCE [LARGE SCALE GENOMIC DNA]</scope>
    <source>
        <strain evidence="2 3">JCM 15089</strain>
    </source>
</reference>
<dbReference type="EMBL" id="BAAADD010000002">
    <property type="protein sequence ID" value="GAA0561255.1"/>
    <property type="molecule type" value="Genomic_DNA"/>
</dbReference>
<evidence type="ECO:0000313" key="3">
    <source>
        <dbReference type="Proteomes" id="UP001499951"/>
    </source>
</evidence>
<organism evidence="2 3">
    <name type="scientific">Rhizomicrobium electricum</name>
    <dbReference type="NCBI Taxonomy" id="480070"/>
    <lineage>
        <taxon>Bacteria</taxon>
        <taxon>Pseudomonadati</taxon>
        <taxon>Pseudomonadota</taxon>
        <taxon>Alphaproteobacteria</taxon>
        <taxon>Micropepsales</taxon>
        <taxon>Micropepsaceae</taxon>
        <taxon>Rhizomicrobium</taxon>
    </lineage>
</organism>
<sequence length="319" mass="36201">MNFFASSGFLDATAAVYFKDRPATIENVRIGDDVLRLLVVDGKKIITRLLFLDYHEPLAAGEIAGPVRSGLFADRVSRGVIDVDDRSDQELAPFVDWSRFNGFDHYYDRLLQRHHGLMRDRERRGRALVSRFGNLTFTLDDRSEDVLPLVRQWKGGQLRSIGLPDFFTDPRTLAFFDHLQQRGLLTTSTLRAGGRLVSAWIGFIHQGAWSGWIFTYDPALKKYSPGHQLLVRMLDASYQLGHREFDFSIGAQDYKLLYASHGRVLAKIGNPSAVRATMMFARDALLQRRPDLFAAALRGKWALQAAKRRLSLAIAMRQS</sequence>
<comment type="caution">
    <text evidence="2">The sequence shown here is derived from an EMBL/GenBank/DDBJ whole genome shotgun (WGS) entry which is preliminary data.</text>
</comment>
<name>A0ABN1E8J7_9PROT</name>
<dbReference type="RefSeq" id="WP_166932036.1">
    <property type="nucleotide sequence ID" value="NZ_BAAADD010000002.1"/>
</dbReference>
<gene>
    <name evidence="2" type="ORF">GCM10008942_07090</name>
</gene>
<accession>A0ABN1E8J7</accession>
<evidence type="ECO:0000313" key="2">
    <source>
        <dbReference type="EMBL" id="GAA0561255.1"/>
    </source>
</evidence>
<dbReference type="SUPFAM" id="SSF55729">
    <property type="entry name" value="Acyl-CoA N-acyltransferases (Nat)"/>
    <property type="match status" value="1"/>
</dbReference>
<keyword evidence="3" id="KW-1185">Reference proteome</keyword>